<feature type="region of interest" description="Disordered" evidence="1">
    <location>
        <begin position="373"/>
        <end position="416"/>
    </location>
</feature>
<name>A0AAE0PH26_SORBR</name>
<comment type="caution">
    <text evidence="4">The sequence shown here is derived from an EMBL/GenBank/DDBJ whole genome shotgun (WGS) entry which is preliminary data.</text>
</comment>
<feature type="compositionally biased region" description="Basic and acidic residues" evidence="1">
    <location>
        <begin position="382"/>
        <end position="392"/>
    </location>
</feature>
<accession>A0AAE0PH26</accession>
<gene>
    <name evidence="4" type="ORF">B0T20DRAFT_170254</name>
</gene>
<protein>
    <recommendedName>
        <fullName evidence="6">Mid2 domain-containing protein</fullName>
    </recommendedName>
</protein>
<keyword evidence="5" id="KW-1185">Reference proteome</keyword>
<evidence type="ECO:0000313" key="5">
    <source>
        <dbReference type="Proteomes" id="UP001281003"/>
    </source>
</evidence>
<keyword evidence="2" id="KW-0472">Membrane</keyword>
<sequence length="704" mass="75771">MALGGFATALAWALVGLGVSTVSASPVAGDLVPAYQIRNAPGMTSQDTLRHLARSLNVIKLEGRDKNLTTGRIDFNRSWKGASLMKLQFEREDKPGINQTLASSLNIEVTCEECYIKGAATGSFIINGNFTDSFRNHTLEIGEEIKNVTMEAADQLTDAIKDSGKAIIDEFKELIYEGDTDFTDIDWPTLDLDFDLDLAPLPEVKIGFVFEDDFELYLKLNTKISAASTYELNLFSSKDPTLGFAEGDDITAGLAVVIDLIIELDAEVDISSGFHMRFDKGVGAELVMFSRNISDFNFNGGQFEFLPVTLSSPTATIKAVLRVALKAGLEFKQVTKQLPKVKTKDDKPLFGAGVVAEVVAHVAEFSIAVTGPTLSTGGEESGPDKVARRNEVESAGAVHPDISSSNSLAVRKDEDEEEEEECKLKVEAFYTFALAVAAGATIEALGNTWGPSPNSSIPVFHTKIGGFCATLTTPTPTVTATATTGLEERGSPEQNWLPRMTPPPLLGRLWGRQDEKLVTTTISSTATFFGQVCKSPGLINCPVSLQESTTMKSVMTLVTVVPDGVVPTFPATQMDSVSSIPEFGPNVHKMVSSVSGPPTSYDPSATDDGFLPKVSEAIEDVKDFLDKDTNGVSNKVILGVSLGLGIPVLIGLIAGLVYLVRRKRYSPVPTRAPVRDEGGELPGPMPYKKEPLVTSTEVHPEQRY</sequence>
<feature type="region of interest" description="Disordered" evidence="1">
    <location>
        <begin position="669"/>
        <end position="704"/>
    </location>
</feature>
<feature type="signal peptide" evidence="3">
    <location>
        <begin position="1"/>
        <end position="24"/>
    </location>
</feature>
<reference evidence="4" key="1">
    <citation type="journal article" date="2023" name="Mol. Phylogenet. Evol.">
        <title>Genome-scale phylogeny and comparative genomics of the fungal order Sordariales.</title>
        <authorList>
            <person name="Hensen N."/>
            <person name="Bonometti L."/>
            <person name="Westerberg I."/>
            <person name="Brannstrom I.O."/>
            <person name="Guillou S."/>
            <person name="Cros-Aarteil S."/>
            <person name="Calhoun S."/>
            <person name="Haridas S."/>
            <person name="Kuo A."/>
            <person name="Mondo S."/>
            <person name="Pangilinan J."/>
            <person name="Riley R."/>
            <person name="LaButti K."/>
            <person name="Andreopoulos B."/>
            <person name="Lipzen A."/>
            <person name="Chen C."/>
            <person name="Yan M."/>
            <person name="Daum C."/>
            <person name="Ng V."/>
            <person name="Clum A."/>
            <person name="Steindorff A."/>
            <person name="Ohm R.A."/>
            <person name="Martin F."/>
            <person name="Silar P."/>
            <person name="Natvig D.O."/>
            <person name="Lalanne C."/>
            <person name="Gautier V."/>
            <person name="Ament-Velasquez S.L."/>
            <person name="Kruys A."/>
            <person name="Hutchinson M.I."/>
            <person name="Powell A.J."/>
            <person name="Barry K."/>
            <person name="Miller A.N."/>
            <person name="Grigoriev I.V."/>
            <person name="Debuchy R."/>
            <person name="Gladieux P."/>
            <person name="Hiltunen Thoren M."/>
            <person name="Johannesson H."/>
        </authorList>
    </citation>
    <scope>NUCLEOTIDE SEQUENCE</scope>
    <source>
        <strain evidence="4">FGSC 1904</strain>
    </source>
</reference>
<evidence type="ECO:0008006" key="6">
    <source>
        <dbReference type="Google" id="ProtNLM"/>
    </source>
</evidence>
<evidence type="ECO:0000256" key="2">
    <source>
        <dbReference type="SAM" id="Phobius"/>
    </source>
</evidence>
<dbReference type="Proteomes" id="UP001281003">
    <property type="component" value="Unassembled WGS sequence"/>
</dbReference>
<feature type="chain" id="PRO_5042006305" description="Mid2 domain-containing protein" evidence="3">
    <location>
        <begin position="25"/>
        <end position="704"/>
    </location>
</feature>
<organism evidence="4 5">
    <name type="scientific">Sordaria brevicollis</name>
    <dbReference type="NCBI Taxonomy" id="83679"/>
    <lineage>
        <taxon>Eukaryota</taxon>
        <taxon>Fungi</taxon>
        <taxon>Dikarya</taxon>
        <taxon>Ascomycota</taxon>
        <taxon>Pezizomycotina</taxon>
        <taxon>Sordariomycetes</taxon>
        <taxon>Sordariomycetidae</taxon>
        <taxon>Sordariales</taxon>
        <taxon>Sordariaceae</taxon>
        <taxon>Sordaria</taxon>
    </lineage>
</organism>
<evidence type="ECO:0000313" key="4">
    <source>
        <dbReference type="EMBL" id="KAK3399828.1"/>
    </source>
</evidence>
<dbReference type="AlphaFoldDB" id="A0AAE0PH26"/>
<keyword evidence="3" id="KW-0732">Signal</keyword>
<dbReference type="EMBL" id="JAUTDP010000004">
    <property type="protein sequence ID" value="KAK3399828.1"/>
    <property type="molecule type" value="Genomic_DNA"/>
</dbReference>
<keyword evidence="2" id="KW-1133">Transmembrane helix</keyword>
<proteinExistence type="predicted"/>
<evidence type="ECO:0000256" key="3">
    <source>
        <dbReference type="SAM" id="SignalP"/>
    </source>
</evidence>
<feature type="transmembrane region" description="Helical" evidence="2">
    <location>
        <begin position="636"/>
        <end position="660"/>
    </location>
</feature>
<reference evidence="4" key="2">
    <citation type="submission" date="2023-07" db="EMBL/GenBank/DDBJ databases">
        <authorList>
            <consortium name="Lawrence Berkeley National Laboratory"/>
            <person name="Haridas S."/>
            <person name="Hensen N."/>
            <person name="Bonometti L."/>
            <person name="Westerberg I."/>
            <person name="Brannstrom I.O."/>
            <person name="Guillou S."/>
            <person name="Cros-Aarteil S."/>
            <person name="Calhoun S."/>
            <person name="Kuo A."/>
            <person name="Mondo S."/>
            <person name="Pangilinan J."/>
            <person name="Riley R."/>
            <person name="LaButti K."/>
            <person name="Andreopoulos B."/>
            <person name="Lipzen A."/>
            <person name="Chen C."/>
            <person name="Yanf M."/>
            <person name="Daum C."/>
            <person name="Ng V."/>
            <person name="Clum A."/>
            <person name="Steindorff A."/>
            <person name="Ohm R."/>
            <person name="Martin F."/>
            <person name="Silar P."/>
            <person name="Natvig D."/>
            <person name="Lalanne C."/>
            <person name="Gautier V."/>
            <person name="Ament-velasquez S.L."/>
            <person name="Kruys A."/>
            <person name="Hutchinson M.I."/>
            <person name="Powell A.J."/>
            <person name="Barry K."/>
            <person name="Miller A.N."/>
            <person name="Grigoriev I.V."/>
            <person name="Debuchy R."/>
            <person name="Gladieux P."/>
            <person name="Thoren M.H."/>
            <person name="Johannesson H."/>
        </authorList>
    </citation>
    <scope>NUCLEOTIDE SEQUENCE</scope>
    <source>
        <strain evidence="4">FGSC 1904</strain>
    </source>
</reference>
<keyword evidence="2" id="KW-0812">Transmembrane</keyword>
<evidence type="ECO:0000256" key="1">
    <source>
        <dbReference type="SAM" id="MobiDB-lite"/>
    </source>
</evidence>